<name>A0A1H2V5H5_9FLAO</name>
<dbReference type="Proteomes" id="UP000182771">
    <property type="component" value="Unassembled WGS sequence"/>
</dbReference>
<evidence type="ECO:0000313" key="1">
    <source>
        <dbReference type="EMBL" id="SDW63558.1"/>
    </source>
</evidence>
<dbReference type="InterPro" id="IPR025459">
    <property type="entry name" value="DUF4279"/>
</dbReference>
<sequence length="133" mass="15314">MKHKSTTIRLSFCIYGDYFEVDKVTDIIGLSPTETAYKGDQLKYRVSEETFWEYNFAPLETLLIEDNLQVFAAQIIPCLPALSSFIKAFALTSKLLFCVEMSPEESCPAIVFDNKILDILHRLNAWIDIDMYK</sequence>
<dbReference type="AlphaFoldDB" id="A0A1H2V5H5"/>
<dbReference type="OrthoDB" id="1148491at2"/>
<evidence type="ECO:0000313" key="2">
    <source>
        <dbReference type="Proteomes" id="UP000182771"/>
    </source>
</evidence>
<organism evidence="1 2">
    <name type="scientific">Capnocytophaga granulosa</name>
    <dbReference type="NCBI Taxonomy" id="45242"/>
    <lineage>
        <taxon>Bacteria</taxon>
        <taxon>Pseudomonadati</taxon>
        <taxon>Bacteroidota</taxon>
        <taxon>Flavobacteriia</taxon>
        <taxon>Flavobacteriales</taxon>
        <taxon>Flavobacteriaceae</taxon>
        <taxon>Capnocytophaga</taxon>
    </lineage>
</organism>
<keyword evidence="2" id="KW-1185">Reference proteome</keyword>
<evidence type="ECO:0008006" key="3">
    <source>
        <dbReference type="Google" id="ProtNLM"/>
    </source>
</evidence>
<reference evidence="1 2" key="1">
    <citation type="submission" date="2016-10" db="EMBL/GenBank/DDBJ databases">
        <authorList>
            <person name="Varghese N."/>
            <person name="Submissions S."/>
        </authorList>
    </citation>
    <scope>NUCLEOTIDE SEQUENCE [LARGE SCALE GENOMIC DNA]</scope>
    <source>
        <strain evidence="1 2">DSM 11449</strain>
    </source>
</reference>
<dbReference type="RefSeq" id="WP_016420442.1">
    <property type="nucleotide sequence ID" value="NZ_FNND01000003.1"/>
</dbReference>
<dbReference type="GeneID" id="85016993"/>
<comment type="caution">
    <text evidence="1">The sequence shown here is derived from an EMBL/GenBank/DDBJ whole genome shotgun (WGS) entry which is preliminary data.</text>
</comment>
<dbReference type="Pfam" id="PF14106">
    <property type="entry name" value="DUF4279"/>
    <property type="match status" value="1"/>
</dbReference>
<dbReference type="EMBL" id="FNND01000003">
    <property type="protein sequence ID" value="SDW63558.1"/>
    <property type="molecule type" value="Genomic_DNA"/>
</dbReference>
<proteinExistence type="predicted"/>
<gene>
    <name evidence="1" type="ORF">SAMN05444420_10372</name>
</gene>
<accession>A0A1H2V5H5</accession>
<protein>
    <recommendedName>
        <fullName evidence="3">DUF4279 domain-containing protein</fullName>
    </recommendedName>
</protein>